<accession>A0A8X6KLL2</accession>
<organism evidence="1 2">
    <name type="scientific">Trichonephila inaurata madagascariensis</name>
    <dbReference type="NCBI Taxonomy" id="2747483"/>
    <lineage>
        <taxon>Eukaryota</taxon>
        <taxon>Metazoa</taxon>
        <taxon>Ecdysozoa</taxon>
        <taxon>Arthropoda</taxon>
        <taxon>Chelicerata</taxon>
        <taxon>Arachnida</taxon>
        <taxon>Araneae</taxon>
        <taxon>Araneomorphae</taxon>
        <taxon>Entelegynae</taxon>
        <taxon>Araneoidea</taxon>
        <taxon>Nephilidae</taxon>
        <taxon>Trichonephila</taxon>
        <taxon>Trichonephila inaurata</taxon>
    </lineage>
</organism>
<dbReference type="Proteomes" id="UP000886998">
    <property type="component" value="Unassembled WGS sequence"/>
</dbReference>
<reference evidence="1" key="1">
    <citation type="submission" date="2020-08" db="EMBL/GenBank/DDBJ databases">
        <title>Multicomponent nature underlies the extraordinary mechanical properties of spider dragline silk.</title>
        <authorList>
            <person name="Kono N."/>
            <person name="Nakamura H."/>
            <person name="Mori M."/>
            <person name="Yoshida Y."/>
            <person name="Ohtoshi R."/>
            <person name="Malay A.D."/>
            <person name="Moran D.A.P."/>
            <person name="Tomita M."/>
            <person name="Numata K."/>
            <person name="Arakawa K."/>
        </authorList>
    </citation>
    <scope>NUCLEOTIDE SEQUENCE</scope>
</reference>
<comment type="caution">
    <text evidence="1">The sequence shown here is derived from an EMBL/GenBank/DDBJ whole genome shotgun (WGS) entry which is preliminary data.</text>
</comment>
<sequence>MLVCQTAHEALLENIQLCSMNARQVIDDEVQLDEIKNLIVCKVQTFEEGSCPDMEVSIDASNIENEVRSNLSSETRIKAEEETRLKG</sequence>
<protein>
    <submittedName>
        <fullName evidence="1">Uncharacterized protein</fullName>
    </submittedName>
</protein>
<proteinExistence type="predicted"/>
<keyword evidence="2" id="KW-1185">Reference proteome</keyword>
<dbReference type="EMBL" id="BMAV01027301">
    <property type="protein sequence ID" value="GFS58026.1"/>
    <property type="molecule type" value="Genomic_DNA"/>
</dbReference>
<dbReference type="OrthoDB" id="10350456at2759"/>
<gene>
    <name evidence="1" type="ORF">TNIN_220951</name>
</gene>
<evidence type="ECO:0000313" key="1">
    <source>
        <dbReference type="EMBL" id="GFS58026.1"/>
    </source>
</evidence>
<name>A0A8X6KLL2_9ARAC</name>
<dbReference type="AlphaFoldDB" id="A0A8X6KLL2"/>
<evidence type="ECO:0000313" key="2">
    <source>
        <dbReference type="Proteomes" id="UP000886998"/>
    </source>
</evidence>